<reference evidence="3" key="1">
    <citation type="submission" date="2023-01" db="EMBL/GenBank/DDBJ databases">
        <title>The chitinases involved in constricting ring structure development in the nematode-trapping fungus Drechslerella dactyloides.</title>
        <authorList>
            <person name="Wang R."/>
            <person name="Zhang L."/>
            <person name="Tang P."/>
            <person name="Li S."/>
            <person name="Liang L."/>
        </authorList>
    </citation>
    <scope>NUCLEOTIDE SEQUENCE</scope>
    <source>
        <strain evidence="3">YMF1.00031</strain>
    </source>
</reference>
<feature type="compositionally biased region" description="Basic residues" evidence="1">
    <location>
        <begin position="864"/>
        <end position="879"/>
    </location>
</feature>
<dbReference type="InterPro" id="IPR036047">
    <property type="entry name" value="F-box-like_dom_sf"/>
</dbReference>
<dbReference type="EMBL" id="JAQGDS010000010">
    <property type="protein sequence ID" value="KAJ6257603.1"/>
    <property type="molecule type" value="Genomic_DNA"/>
</dbReference>
<comment type="caution">
    <text evidence="3">The sequence shown here is derived from an EMBL/GenBank/DDBJ whole genome shotgun (WGS) entry which is preliminary data.</text>
</comment>
<dbReference type="Pfam" id="PF00646">
    <property type="entry name" value="F-box"/>
    <property type="match status" value="1"/>
</dbReference>
<feature type="domain" description="F-box" evidence="2">
    <location>
        <begin position="20"/>
        <end position="53"/>
    </location>
</feature>
<name>A0AAD6NI99_DREDA</name>
<protein>
    <recommendedName>
        <fullName evidence="2">F-box domain-containing protein</fullName>
    </recommendedName>
</protein>
<feature type="compositionally biased region" description="Polar residues" evidence="1">
    <location>
        <begin position="655"/>
        <end position="668"/>
    </location>
</feature>
<evidence type="ECO:0000256" key="1">
    <source>
        <dbReference type="SAM" id="MobiDB-lite"/>
    </source>
</evidence>
<feature type="region of interest" description="Disordered" evidence="1">
    <location>
        <begin position="451"/>
        <end position="726"/>
    </location>
</feature>
<dbReference type="Proteomes" id="UP001221413">
    <property type="component" value="Unassembled WGS sequence"/>
</dbReference>
<feature type="region of interest" description="Disordered" evidence="1">
    <location>
        <begin position="842"/>
        <end position="959"/>
    </location>
</feature>
<organism evidence="3 4">
    <name type="scientific">Drechslerella dactyloides</name>
    <name type="common">Nematode-trapping fungus</name>
    <name type="synonym">Arthrobotrys dactyloides</name>
    <dbReference type="NCBI Taxonomy" id="74499"/>
    <lineage>
        <taxon>Eukaryota</taxon>
        <taxon>Fungi</taxon>
        <taxon>Dikarya</taxon>
        <taxon>Ascomycota</taxon>
        <taxon>Pezizomycotina</taxon>
        <taxon>Orbiliomycetes</taxon>
        <taxon>Orbiliales</taxon>
        <taxon>Orbiliaceae</taxon>
        <taxon>Drechslerella</taxon>
    </lineage>
</organism>
<proteinExistence type="predicted"/>
<feature type="compositionally biased region" description="Basic and acidic residues" evidence="1">
    <location>
        <begin position="933"/>
        <end position="943"/>
    </location>
</feature>
<feature type="compositionally biased region" description="Low complexity" evidence="1">
    <location>
        <begin position="880"/>
        <end position="889"/>
    </location>
</feature>
<sequence>MSKRVKTSPPPWNIIGDAPLSRLPIEVKLYILSYCDLFSFYALATSCRAFYSIYATGSGRAELAQALRNGMCDEAWILHKALNIQRAKEKWLFEQRRDERLQRYITGSSYAPGLTPPDTDTRRVGFSYDAYGRSYAGDKKWMGGTFIEELVDMQTTTRYFARLFQRIGMEGDRLRVKKSGKRDYNRWMADVTICATSEVREIERVFYDVWLSAFTAEIPRSDRARLRFAYEQFETIAHGSKEYRRRYGNMAVVRTFLDGLIDAVVMAAAPVDSEEECDGLRTAVERYPIYRRMWVDRAICERYGRRWGNLNTTRTDPLLLAPTGGQTQITKAAFAAVDGGRENFVGRNDLLQLNRYDGTIDAAERRSMLERARGTVDALRSSIYNPTECRNPYRGVGEYYRLARAHDEARPRVVLDAISRMLVDSDFYSTPVQVQQSRPLARAAPKRTFTTRNWRVADTPPRVGGDSQRGEKCSDCAQGASPLRPTHTDPGLFSPVNGRPIRPLPKRTLRDRLSPESSKAILSPPAPPNPTPLFYLPYTYPPPPGGSTGSPSGHGSHDHNDSSDDDDVSNASVGRFSSSGQLDDAHDQGLGEPNDGSYDWSENTNNKKKRKIPTPAHPGASSNGFATTGHSYATQYSQTSGGTSTHSTPRRYRSAGTQRSPLSSLSSAGNGGIRRVKRFPGPPSSSTGSGGGAYADGSTGSPGPSSTEEIPNTPDKENRIDKLGINAPTSPFTFKCDSPVSANLAYSHPPPNVGANYQRSVSTVGTQTSPNMSGSNAYPQVPKKKSAARAAARREFLQQQRLRQRQASGNKGEIWICEFCEYEAIFGERPEALMRQYEIKDRRERREQKEAEDRRRRAEERLQRKGRKTNVKGNKKQPAHGHAQGGAHHAPPPPSQTDSQGTQSDHTPIPSATATPALKPHTPSKAHPHHHVHGEACQHEGHHGGNNNGTAYRNGYGGA</sequence>
<evidence type="ECO:0000313" key="3">
    <source>
        <dbReference type="EMBL" id="KAJ6257603.1"/>
    </source>
</evidence>
<feature type="compositionally biased region" description="Low complexity" evidence="1">
    <location>
        <begin position="634"/>
        <end position="647"/>
    </location>
</feature>
<dbReference type="SUPFAM" id="SSF81383">
    <property type="entry name" value="F-box domain"/>
    <property type="match status" value="1"/>
</dbReference>
<dbReference type="InterPro" id="IPR001810">
    <property type="entry name" value="F-box_dom"/>
</dbReference>
<dbReference type="AlphaFoldDB" id="A0AAD6NI99"/>
<feature type="compositionally biased region" description="Polar residues" evidence="1">
    <location>
        <begin position="896"/>
        <end position="914"/>
    </location>
</feature>
<evidence type="ECO:0000313" key="4">
    <source>
        <dbReference type="Proteomes" id="UP001221413"/>
    </source>
</evidence>
<feature type="compositionally biased region" description="Basic residues" evidence="1">
    <location>
        <begin position="922"/>
        <end position="932"/>
    </location>
</feature>
<feature type="compositionally biased region" description="Low complexity" evidence="1">
    <location>
        <begin position="695"/>
        <end position="707"/>
    </location>
</feature>
<keyword evidence="4" id="KW-1185">Reference proteome</keyword>
<accession>A0AAD6NI99</accession>
<dbReference type="CDD" id="cd09917">
    <property type="entry name" value="F-box_SF"/>
    <property type="match status" value="1"/>
</dbReference>
<gene>
    <name evidence="3" type="ORF">Dda_7389</name>
</gene>
<feature type="compositionally biased region" description="Basic and acidic residues" evidence="1">
    <location>
        <begin position="842"/>
        <end position="863"/>
    </location>
</feature>
<evidence type="ECO:0000259" key="2">
    <source>
        <dbReference type="Pfam" id="PF00646"/>
    </source>
</evidence>
<feature type="compositionally biased region" description="Polar residues" evidence="1">
    <location>
        <begin position="620"/>
        <end position="633"/>
    </location>
</feature>